<dbReference type="CDD" id="cd07814">
    <property type="entry name" value="SRPBCC_CalC_Aha1-like"/>
    <property type="match status" value="1"/>
</dbReference>
<dbReference type="AlphaFoldDB" id="A0A444QAK0"/>
<dbReference type="Pfam" id="PF08327">
    <property type="entry name" value="AHSA1"/>
    <property type="match status" value="1"/>
</dbReference>
<dbReference type="Gene3D" id="3.30.530.20">
    <property type="match status" value="1"/>
</dbReference>
<evidence type="ECO:0000256" key="1">
    <source>
        <dbReference type="ARBA" id="ARBA00006817"/>
    </source>
</evidence>
<dbReference type="EMBL" id="RZNC01000003">
    <property type="protein sequence ID" value="RWZ61104.1"/>
    <property type="molecule type" value="Genomic_DNA"/>
</dbReference>
<sequence>MPDVILTRRLDAPRDLVWRACTDPATFAAWFWPPRLEPRYVLDARVGGSWRVESPVALMAVGGVFAVVSPPELLVYSWRWDGEQEESRVELRLVPARERSTLLELTHTGISTDETAADLRQGWNDYLDRLPAALSERDG</sequence>
<comment type="caution">
    <text evidence="3">The sequence shown here is derived from an EMBL/GenBank/DDBJ whole genome shotgun (WGS) entry which is preliminary data.</text>
</comment>
<dbReference type="RefSeq" id="WP_128498606.1">
    <property type="nucleotide sequence ID" value="NZ_RZNC01000003.1"/>
</dbReference>
<protein>
    <submittedName>
        <fullName evidence="3">SRPBCC domain-containing protein</fullName>
    </submittedName>
</protein>
<dbReference type="InterPro" id="IPR013538">
    <property type="entry name" value="ASHA1/2-like_C"/>
</dbReference>
<dbReference type="InterPro" id="IPR023393">
    <property type="entry name" value="START-like_dom_sf"/>
</dbReference>
<feature type="domain" description="Activator of Hsp90 ATPase homologue 1/2-like C-terminal" evidence="2">
    <location>
        <begin position="11"/>
        <end position="134"/>
    </location>
</feature>
<dbReference type="SUPFAM" id="SSF55961">
    <property type="entry name" value="Bet v1-like"/>
    <property type="match status" value="1"/>
</dbReference>
<gene>
    <name evidence="3" type="ORF">ELQ92_08640</name>
</gene>
<comment type="similarity">
    <text evidence="1">Belongs to the AHA1 family.</text>
</comment>
<evidence type="ECO:0000313" key="4">
    <source>
        <dbReference type="Proteomes" id="UP000288603"/>
    </source>
</evidence>
<organism evidence="3 4">
    <name type="scientific">Labedella populi</name>
    <dbReference type="NCBI Taxonomy" id="2498850"/>
    <lineage>
        <taxon>Bacteria</taxon>
        <taxon>Bacillati</taxon>
        <taxon>Actinomycetota</taxon>
        <taxon>Actinomycetes</taxon>
        <taxon>Micrococcales</taxon>
        <taxon>Microbacteriaceae</taxon>
        <taxon>Labedella</taxon>
    </lineage>
</organism>
<name>A0A444QAK0_9MICO</name>
<reference evidence="3 4" key="1">
    <citation type="submission" date="2018-12" db="EMBL/GenBank/DDBJ databases">
        <authorList>
            <person name="Li F."/>
        </authorList>
    </citation>
    <scope>NUCLEOTIDE SEQUENCE [LARGE SCALE GENOMIC DNA]</scope>
    <source>
        <strain evidence="3 4">8H24J-4-2</strain>
    </source>
</reference>
<evidence type="ECO:0000259" key="2">
    <source>
        <dbReference type="Pfam" id="PF08327"/>
    </source>
</evidence>
<dbReference type="Proteomes" id="UP000288603">
    <property type="component" value="Unassembled WGS sequence"/>
</dbReference>
<dbReference type="OrthoDB" id="8755073at2"/>
<proteinExistence type="inferred from homology"/>
<keyword evidence="4" id="KW-1185">Reference proteome</keyword>
<accession>A0A444QAK0</accession>
<evidence type="ECO:0000313" key="3">
    <source>
        <dbReference type="EMBL" id="RWZ61104.1"/>
    </source>
</evidence>